<reference evidence="1" key="2">
    <citation type="submission" date="2025-09" db="UniProtKB">
        <authorList>
            <consortium name="Ensembl"/>
        </authorList>
    </citation>
    <scope>IDENTIFICATION</scope>
</reference>
<keyword evidence="2" id="KW-1185">Reference proteome</keyword>
<protein>
    <submittedName>
        <fullName evidence="1">Uncharacterized protein</fullName>
    </submittedName>
</protein>
<sequence>MHKQRVDKRASSTKSTVCSQLQIAPIIPALRHGQSLGEFSAGRRNSQCINMQKRCINCFISFRKLQHLNNIISLLTSQYCTARTYYALRQLRSNQKKK</sequence>
<evidence type="ECO:0000313" key="2">
    <source>
        <dbReference type="Proteomes" id="UP000694409"/>
    </source>
</evidence>
<dbReference type="AlphaFoldDB" id="A0A8C9N266"/>
<evidence type="ECO:0000313" key="1">
    <source>
        <dbReference type="Ensembl" id="ENSSCAP00000012175.1"/>
    </source>
</evidence>
<proteinExistence type="predicted"/>
<name>A0A8C9N266_SERCA</name>
<dbReference type="Proteomes" id="UP000694409">
    <property type="component" value="Unassembled WGS sequence"/>
</dbReference>
<organism evidence="1 2">
    <name type="scientific">Serinus canaria</name>
    <name type="common">Island canary</name>
    <name type="synonym">Fringilla canaria</name>
    <dbReference type="NCBI Taxonomy" id="9135"/>
    <lineage>
        <taxon>Eukaryota</taxon>
        <taxon>Metazoa</taxon>
        <taxon>Chordata</taxon>
        <taxon>Craniata</taxon>
        <taxon>Vertebrata</taxon>
        <taxon>Euteleostomi</taxon>
        <taxon>Archelosauria</taxon>
        <taxon>Archosauria</taxon>
        <taxon>Dinosauria</taxon>
        <taxon>Saurischia</taxon>
        <taxon>Theropoda</taxon>
        <taxon>Coelurosauria</taxon>
        <taxon>Aves</taxon>
        <taxon>Neognathae</taxon>
        <taxon>Neoaves</taxon>
        <taxon>Telluraves</taxon>
        <taxon>Australaves</taxon>
        <taxon>Passeriformes</taxon>
        <taxon>Passeroidea</taxon>
        <taxon>Fringillidae</taxon>
        <taxon>Carduelinae</taxon>
        <taxon>Serinus</taxon>
    </lineage>
</organism>
<dbReference type="Ensembl" id="ENSSCAT00000013708.1">
    <property type="protein sequence ID" value="ENSSCAP00000012175.1"/>
    <property type="gene ID" value="ENSSCAG00000009093.1"/>
</dbReference>
<reference evidence="1" key="1">
    <citation type="submission" date="2025-08" db="UniProtKB">
        <authorList>
            <consortium name="Ensembl"/>
        </authorList>
    </citation>
    <scope>IDENTIFICATION</scope>
</reference>
<accession>A0A8C9N266</accession>